<organism evidence="2 3">
    <name type="scientific">Magnetovibrio blakemorei</name>
    <dbReference type="NCBI Taxonomy" id="28181"/>
    <lineage>
        <taxon>Bacteria</taxon>
        <taxon>Pseudomonadati</taxon>
        <taxon>Pseudomonadota</taxon>
        <taxon>Alphaproteobacteria</taxon>
        <taxon>Rhodospirillales</taxon>
        <taxon>Magnetovibrionaceae</taxon>
        <taxon>Magnetovibrio</taxon>
    </lineage>
</organism>
<name>A0A1E5Q8D0_9PROT</name>
<dbReference type="Pfam" id="PF01706">
    <property type="entry name" value="FliG_C"/>
    <property type="match status" value="1"/>
</dbReference>
<dbReference type="EMBL" id="MCGG01000021">
    <property type="protein sequence ID" value="OEJ67522.1"/>
    <property type="molecule type" value="Genomic_DNA"/>
</dbReference>
<evidence type="ECO:0000313" key="3">
    <source>
        <dbReference type="Proteomes" id="UP000095347"/>
    </source>
</evidence>
<comment type="caution">
    <text evidence="2">The sequence shown here is derived from an EMBL/GenBank/DDBJ whole genome shotgun (WGS) entry which is preliminary data.</text>
</comment>
<proteinExistence type="predicted"/>
<sequence length="151" mass="16733">MKISVKKAQNGVYAVSLDETTHTLTTQDVKVLLMQAVRALTPGAISTVPPAEEAHDLAERLKTANDPGLQKLILSVADDDLLIFLKSTENDTQLHAKMFDNMSQRKHKMMSEDLEFRFVDGIDEDRLGDAVIRLIEVTNQLQSDGVLELSA</sequence>
<gene>
    <name evidence="2" type="ORF">BEN30_08775</name>
</gene>
<evidence type="ECO:0000259" key="1">
    <source>
        <dbReference type="Pfam" id="PF01706"/>
    </source>
</evidence>
<protein>
    <recommendedName>
        <fullName evidence="1">Flagellar motor switch protein FliG C-terminal domain-containing protein</fullName>
    </recommendedName>
</protein>
<keyword evidence="3" id="KW-1185">Reference proteome</keyword>
<dbReference type="OrthoDB" id="9780302at2"/>
<dbReference type="InterPro" id="IPR011002">
    <property type="entry name" value="FliG_a-hlx"/>
</dbReference>
<dbReference type="Gene3D" id="1.10.220.30">
    <property type="match status" value="1"/>
</dbReference>
<dbReference type="InterPro" id="IPR023087">
    <property type="entry name" value="Flg_Motor_Flig_C"/>
</dbReference>
<accession>A0A1E5Q8D0</accession>
<dbReference type="STRING" id="28181.BEN30_08775"/>
<evidence type="ECO:0000313" key="2">
    <source>
        <dbReference type="EMBL" id="OEJ67522.1"/>
    </source>
</evidence>
<dbReference type="RefSeq" id="WP_069957675.1">
    <property type="nucleotide sequence ID" value="NZ_MCGG01000021.1"/>
</dbReference>
<dbReference type="SUPFAM" id="SSF48029">
    <property type="entry name" value="FliG"/>
    <property type="match status" value="1"/>
</dbReference>
<dbReference type="AlphaFoldDB" id="A0A1E5Q8D0"/>
<dbReference type="Proteomes" id="UP000095347">
    <property type="component" value="Unassembled WGS sequence"/>
</dbReference>
<reference evidence="3" key="1">
    <citation type="submission" date="2016-07" db="EMBL/GenBank/DDBJ databases">
        <authorList>
            <person name="Florea S."/>
            <person name="Webb J.S."/>
            <person name="Jaromczyk J."/>
            <person name="Schardl C.L."/>
        </authorList>
    </citation>
    <scope>NUCLEOTIDE SEQUENCE [LARGE SCALE GENOMIC DNA]</scope>
    <source>
        <strain evidence="3">MV-1</strain>
    </source>
</reference>
<feature type="domain" description="Flagellar motor switch protein FliG C-terminal" evidence="1">
    <location>
        <begin position="59"/>
        <end position="148"/>
    </location>
</feature>